<gene>
    <name evidence="1" type="ORF">TWF694_007711</name>
</gene>
<evidence type="ECO:0000313" key="2">
    <source>
        <dbReference type="Proteomes" id="UP001365542"/>
    </source>
</evidence>
<sequence length="116" mass="12844">MDRVAVYGRASMHRKHSEAKRATEILIYTVLEQNLGAIAASIPPIKALVRKRWPNFLQAKNYGGSMMGREEEQLRTTSGMMSKGSSVGTAADANLENGLQVPMAQQGQGRRKSHWM</sequence>
<name>A0AAV9XQ85_9PEZI</name>
<organism evidence="1 2">
    <name type="scientific">Orbilia ellipsospora</name>
    <dbReference type="NCBI Taxonomy" id="2528407"/>
    <lineage>
        <taxon>Eukaryota</taxon>
        <taxon>Fungi</taxon>
        <taxon>Dikarya</taxon>
        <taxon>Ascomycota</taxon>
        <taxon>Pezizomycotina</taxon>
        <taxon>Orbiliomycetes</taxon>
        <taxon>Orbiliales</taxon>
        <taxon>Orbiliaceae</taxon>
        <taxon>Orbilia</taxon>
    </lineage>
</organism>
<accession>A0AAV9XQ85</accession>
<comment type="caution">
    <text evidence="1">The sequence shown here is derived from an EMBL/GenBank/DDBJ whole genome shotgun (WGS) entry which is preliminary data.</text>
</comment>
<proteinExistence type="predicted"/>
<protein>
    <submittedName>
        <fullName evidence="1">Uncharacterized protein</fullName>
    </submittedName>
</protein>
<dbReference type="Proteomes" id="UP001365542">
    <property type="component" value="Unassembled WGS sequence"/>
</dbReference>
<keyword evidence="2" id="KW-1185">Reference proteome</keyword>
<dbReference type="EMBL" id="JAVHJO010000003">
    <property type="protein sequence ID" value="KAK6541938.1"/>
    <property type="molecule type" value="Genomic_DNA"/>
</dbReference>
<evidence type="ECO:0000313" key="1">
    <source>
        <dbReference type="EMBL" id="KAK6541938.1"/>
    </source>
</evidence>
<dbReference type="AlphaFoldDB" id="A0AAV9XQ85"/>
<reference evidence="1 2" key="1">
    <citation type="submission" date="2019-10" db="EMBL/GenBank/DDBJ databases">
        <authorList>
            <person name="Palmer J.M."/>
        </authorList>
    </citation>
    <scope>NUCLEOTIDE SEQUENCE [LARGE SCALE GENOMIC DNA]</scope>
    <source>
        <strain evidence="1 2">TWF694</strain>
    </source>
</reference>